<name>L0PAK1_PNEJI</name>
<gene>
    <name evidence="2" type="ORF">PNEJI1_002310</name>
</gene>
<dbReference type="Proteomes" id="UP000010422">
    <property type="component" value="Unassembled WGS sequence"/>
</dbReference>
<dbReference type="PANTHER" id="PTHR11203:SF11">
    <property type="entry name" value="CLEAVAGE AND POLYADENYLATION SPECIFICITY FACTOR SUBUNIT 3"/>
    <property type="match status" value="1"/>
</dbReference>
<dbReference type="GO" id="GO:0004521">
    <property type="term" value="F:RNA endonuclease activity"/>
    <property type="evidence" value="ECO:0007669"/>
    <property type="project" value="TreeGrafter"/>
</dbReference>
<reference evidence="2 3" key="1">
    <citation type="journal article" date="2012" name="MBio">
        <title>De novo assembly of the Pneumocystis jirovecii genome from a single bronchoalveolar lavage fluid specimen from a patient.</title>
        <authorList>
            <person name="Cisse O.H."/>
            <person name="Pagni M."/>
            <person name="Hauser P.M."/>
        </authorList>
    </citation>
    <scope>NUCLEOTIDE SEQUENCE [LARGE SCALE GENOMIC DNA]</scope>
    <source>
        <strain evidence="2 3">SE8</strain>
    </source>
</reference>
<dbReference type="InterPro" id="IPR001279">
    <property type="entry name" value="Metallo-B-lactamas"/>
</dbReference>
<evidence type="ECO:0000313" key="3">
    <source>
        <dbReference type="Proteomes" id="UP000010422"/>
    </source>
</evidence>
<dbReference type="VEuPathDB" id="FungiDB:PNEJI1_002310"/>
<dbReference type="InParanoid" id="L0PAK1"/>
<dbReference type="SUPFAM" id="SSF56281">
    <property type="entry name" value="Metallo-hydrolase/oxidoreductase"/>
    <property type="match status" value="1"/>
</dbReference>
<dbReference type="InterPro" id="IPR050698">
    <property type="entry name" value="MBL"/>
</dbReference>
<dbReference type="Pfam" id="PF00753">
    <property type="entry name" value="Lactamase_B"/>
    <property type="match status" value="1"/>
</dbReference>
<feature type="domain" description="Metallo-beta-lactamase" evidence="1">
    <location>
        <begin position="31"/>
        <end position="116"/>
    </location>
</feature>
<dbReference type="GO" id="GO:0005847">
    <property type="term" value="C:mRNA cleavage and polyadenylation specificity factor complex"/>
    <property type="evidence" value="ECO:0007669"/>
    <property type="project" value="TreeGrafter"/>
</dbReference>
<dbReference type="Gene3D" id="3.60.15.10">
    <property type="entry name" value="Ribonuclease Z/Hydroxyacylglutathione hydrolase-like"/>
    <property type="match status" value="1"/>
</dbReference>
<comment type="caution">
    <text evidence="2">The sequence shown here is derived from an EMBL/GenBank/DDBJ whole genome shotgun (WGS) entry which is preliminary data.</text>
</comment>
<proteinExistence type="predicted"/>
<evidence type="ECO:0000259" key="1">
    <source>
        <dbReference type="Pfam" id="PF00753"/>
    </source>
</evidence>
<organism evidence="3">
    <name type="scientific">Pneumocystis jirovecii</name>
    <name type="common">Human pneumocystis pneumonia agent</name>
    <dbReference type="NCBI Taxonomy" id="42068"/>
    <lineage>
        <taxon>Eukaryota</taxon>
        <taxon>Fungi</taxon>
        <taxon>Dikarya</taxon>
        <taxon>Ascomycota</taxon>
        <taxon>Taphrinomycotina</taxon>
        <taxon>Pneumocystomycetes</taxon>
        <taxon>Pneumocystaceae</taxon>
        <taxon>Pneumocystis</taxon>
    </lineage>
</organism>
<dbReference type="PANTHER" id="PTHR11203">
    <property type="entry name" value="CLEAVAGE AND POLYADENYLATION SPECIFICITY FACTOR FAMILY MEMBER"/>
    <property type="match status" value="1"/>
</dbReference>
<dbReference type="GO" id="GO:0004534">
    <property type="term" value="F:5'-3' RNA exonuclease activity"/>
    <property type="evidence" value="ECO:0007669"/>
    <property type="project" value="TreeGrafter"/>
</dbReference>
<protein>
    <recommendedName>
        <fullName evidence="1">Metallo-beta-lactamase domain-containing protein</fullName>
    </recommendedName>
</protein>
<sequence length="124" mass="13780">MQRKRATEKEDLVLDSASVLEFTNLGAGNEVGRSCHVIHIKGKTVMLDAGVHPAYNGIAALPFYDEIDMSTVDILLISHFHVDHVASLPYVMTKVFACKAIILLIVLDKFQRKSIYDSSYKGDL</sequence>
<dbReference type="EMBL" id="CAKM01000180">
    <property type="protein sequence ID" value="CCJ29378.1"/>
    <property type="molecule type" value="Genomic_DNA"/>
</dbReference>
<dbReference type="AlphaFoldDB" id="L0PAK1"/>
<dbReference type="InterPro" id="IPR036866">
    <property type="entry name" value="RibonucZ/Hydroxyglut_hydro"/>
</dbReference>
<evidence type="ECO:0000313" key="2">
    <source>
        <dbReference type="EMBL" id="CCJ29378.1"/>
    </source>
</evidence>
<dbReference type="GO" id="GO:0003723">
    <property type="term" value="F:RNA binding"/>
    <property type="evidence" value="ECO:0007669"/>
    <property type="project" value="TreeGrafter"/>
</dbReference>
<accession>L0PAK1</accession>
<dbReference type="STRING" id="1209962.L0PAK1"/>